<evidence type="ECO:0000313" key="3">
    <source>
        <dbReference type="EMBL" id="OQW54736.1"/>
    </source>
</evidence>
<protein>
    <recommendedName>
        <fullName evidence="5">Proteophosphoglycan</fullName>
    </recommendedName>
</protein>
<dbReference type="InterPro" id="IPR048342">
    <property type="entry name" value="DUF1285_C"/>
</dbReference>
<comment type="caution">
    <text evidence="3">The sequence shown here is derived from an EMBL/GenBank/DDBJ whole genome shotgun (WGS) entry which is preliminary data.</text>
</comment>
<dbReference type="Pfam" id="PF06938">
    <property type="entry name" value="DUF1285_N"/>
    <property type="match status" value="1"/>
</dbReference>
<feature type="domain" description="DUF1285" evidence="2">
    <location>
        <begin position="93"/>
        <end position="186"/>
    </location>
</feature>
<dbReference type="RefSeq" id="WP_376801534.1">
    <property type="nucleotide sequence ID" value="NZ_DBNB01000012.1"/>
</dbReference>
<dbReference type="InterPro" id="IPR048341">
    <property type="entry name" value="DUF1285_N"/>
</dbReference>
<organism evidence="3 4">
    <name type="scientific">Candidatus Raskinella chloraquaticus</name>
    <dbReference type="NCBI Taxonomy" id="1951219"/>
    <lineage>
        <taxon>Bacteria</taxon>
        <taxon>Pseudomonadati</taxon>
        <taxon>Pseudomonadota</taxon>
        <taxon>Alphaproteobacteria</taxon>
        <taxon>Hyphomicrobiales</taxon>
        <taxon>Phreatobacteraceae</taxon>
        <taxon>Candidatus Raskinella</taxon>
    </lineage>
</organism>
<proteinExistence type="predicted"/>
<evidence type="ECO:0000259" key="1">
    <source>
        <dbReference type="Pfam" id="PF06938"/>
    </source>
</evidence>
<reference evidence="3 4" key="1">
    <citation type="journal article" date="2017" name="Water Res.">
        <title>Comammox in drinking water systems.</title>
        <authorList>
            <person name="Wang Y."/>
            <person name="Ma L."/>
            <person name="Mao Y."/>
            <person name="Jiang X."/>
            <person name="Xia Y."/>
            <person name="Yu K."/>
            <person name="Li B."/>
            <person name="Zhang T."/>
        </authorList>
    </citation>
    <scope>NUCLEOTIDE SEQUENCE [LARGE SCALE GENOMIC DNA]</scope>
    <source>
        <strain evidence="3">SG_bin8</strain>
    </source>
</reference>
<gene>
    <name evidence="3" type="ORF">A4S15_03850</name>
</gene>
<feature type="domain" description="DUF1285" evidence="1">
    <location>
        <begin position="28"/>
        <end position="92"/>
    </location>
</feature>
<dbReference type="InterPro" id="IPR010707">
    <property type="entry name" value="DUF1285"/>
</dbReference>
<dbReference type="PIRSF" id="PIRSF029557">
    <property type="entry name" value="UCP029557"/>
    <property type="match status" value="1"/>
</dbReference>
<dbReference type="Gene3D" id="2.30.270.10">
    <property type="entry name" value="duf1285 protein"/>
    <property type="match status" value="1"/>
</dbReference>
<sequence length="196" mass="21517">MEQKALAASPTAIAGLEGQLRQARGGPDSWNPPFCGDIDMRIAVDGTWYYLGTPIGRRPLVKLFSSVLRREEDGRYYLVTPIEKVGIKVDDAPLHAVEMAVEGAGAAQVLRFRCLTDEWVEAGSPHPLRFSRSAPGTLRPYVHVRHRLEALIARAVYYDLVALGCEEDVAGEQMFGVWSAGRFFPMAKASEIVAAS</sequence>
<dbReference type="AlphaFoldDB" id="A0A1W9I4T6"/>
<dbReference type="Gene3D" id="2.20.70.10">
    <property type="match status" value="1"/>
</dbReference>
<accession>A0A1W9I4T6</accession>
<name>A0A1W9I4T6_9HYPH</name>
<dbReference type="STRING" id="1827387.A4S15_03850"/>
<evidence type="ECO:0008006" key="5">
    <source>
        <dbReference type="Google" id="ProtNLM"/>
    </source>
</evidence>
<dbReference type="InterPro" id="IPR023361">
    <property type="entry name" value="DUF1285_beta_roll_sf"/>
</dbReference>
<dbReference type="Gene3D" id="3.10.540.10">
    <property type="entry name" value="duf1285 like domain"/>
    <property type="match status" value="1"/>
</dbReference>
<evidence type="ECO:0000313" key="4">
    <source>
        <dbReference type="Proteomes" id="UP000192872"/>
    </source>
</evidence>
<dbReference type="Pfam" id="PF21028">
    <property type="entry name" value="DUF1285_C"/>
    <property type="match status" value="1"/>
</dbReference>
<evidence type="ECO:0000259" key="2">
    <source>
        <dbReference type="Pfam" id="PF21028"/>
    </source>
</evidence>
<dbReference type="Proteomes" id="UP000192872">
    <property type="component" value="Unassembled WGS sequence"/>
</dbReference>
<dbReference type="EMBL" id="LWDL01000001">
    <property type="protein sequence ID" value="OQW54736.1"/>
    <property type="molecule type" value="Genomic_DNA"/>
</dbReference>